<feature type="region of interest" description="Disordered" evidence="2">
    <location>
        <begin position="628"/>
        <end position="675"/>
    </location>
</feature>
<gene>
    <name evidence="3" type="ORF">FA13DRAFT_396579</name>
</gene>
<sequence>MASDAESDGFGAFDFGEFTADDFEEIDRDVATKLVEPSFTTLFGLAGGHTTNSGDLSSSPSSSGSSDEHDNDHKRGPERPHGQGQDYPSESFEFDASLDLNNLAEEEFLAIDDAVNLLSNLPPREEPISLIPAPAILDAPRKDPPEKDGPVAKPRWRYNGKKNGWKLWKDKSLLERYKPAGILSVTDLVSPTWCEVQIDYGLRQKRWKPVDKRPKTFKTESGKEITVEAKVAEQNDVRTKQGQAVHTVLEREVRPEEVKVDIATNEERWGLKLLNLIACFESLLAEGMTREVPVFGMLHGVVVTGIIDEISLVERPVESPKRRLSYSTPRKSSKRAKTVTTPPPDPRQQGIERFLTPSPKKAVGKGKQVAPATPTRARSPEPRQLDIEDFLVPSPKKVPVNGKNGISASKPTMQYAIHILDTKTRQTDSVPAEPDTYGSQLQLMLYHHLLTSLISSSIPFDFNTLWSYLGLDNERRFGDGFLVQAGLWDGVEDDDISEDGSPRNLADVGRKWRKLVDGCSVVGVDDSMELVYRLQPKDHLGKWKGEGKASEPADLANALRNLIPAQNEEASGEARELAIAIRNSLIDISFPSYRPEYAAYAPCMDVDVDAGVDVELQNALYSSLSAVSATEDEEVAPLPPRRTKAHPMFEPGPPLPELPSTPPNQPVELEPQGPPPDVVEEPQVEYDNHGYKIVGRKQVQYDGPKLDAHLDSVFQFWRSERKPVGVPVELARRCNTCEYRNGCEWREEKALEAAASFQNGRRASSS</sequence>
<dbReference type="InterPro" id="IPR019190">
    <property type="entry name" value="EXOV"/>
</dbReference>
<dbReference type="GO" id="GO:0005739">
    <property type="term" value="C:mitochondrion"/>
    <property type="evidence" value="ECO:0007669"/>
    <property type="project" value="TreeGrafter"/>
</dbReference>
<dbReference type="AlphaFoldDB" id="A0A4Y7TX50"/>
<evidence type="ECO:0000313" key="3">
    <source>
        <dbReference type="EMBL" id="TEB38737.1"/>
    </source>
</evidence>
<organism evidence="3 4">
    <name type="scientific">Coprinellus micaceus</name>
    <name type="common">Glistening ink-cap mushroom</name>
    <name type="synonym">Coprinus micaceus</name>
    <dbReference type="NCBI Taxonomy" id="71717"/>
    <lineage>
        <taxon>Eukaryota</taxon>
        <taxon>Fungi</taxon>
        <taxon>Dikarya</taxon>
        <taxon>Basidiomycota</taxon>
        <taxon>Agaricomycotina</taxon>
        <taxon>Agaricomycetes</taxon>
        <taxon>Agaricomycetidae</taxon>
        <taxon>Agaricales</taxon>
        <taxon>Agaricineae</taxon>
        <taxon>Psathyrellaceae</taxon>
        <taxon>Coprinellus</taxon>
    </lineage>
</organism>
<dbReference type="EMBL" id="QPFP01000002">
    <property type="protein sequence ID" value="TEB38737.1"/>
    <property type="molecule type" value="Genomic_DNA"/>
</dbReference>
<feature type="region of interest" description="Disordered" evidence="2">
    <location>
        <begin position="318"/>
        <end position="383"/>
    </location>
</feature>
<feature type="region of interest" description="Disordered" evidence="2">
    <location>
        <begin position="136"/>
        <end position="156"/>
    </location>
</feature>
<evidence type="ECO:0008006" key="5">
    <source>
        <dbReference type="Google" id="ProtNLM"/>
    </source>
</evidence>
<dbReference type="OrthoDB" id="354769at2759"/>
<evidence type="ECO:0000256" key="1">
    <source>
        <dbReference type="ARBA" id="ARBA00009797"/>
    </source>
</evidence>
<proteinExistence type="inferred from homology"/>
<reference evidence="3 4" key="1">
    <citation type="journal article" date="2019" name="Nat. Ecol. Evol.">
        <title>Megaphylogeny resolves global patterns of mushroom evolution.</title>
        <authorList>
            <person name="Varga T."/>
            <person name="Krizsan K."/>
            <person name="Foldi C."/>
            <person name="Dima B."/>
            <person name="Sanchez-Garcia M."/>
            <person name="Sanchez-Ramirez S."/>
            <person name="Szollosi G.J."/>
            <person name="Szarkandi J.G."/>
            <person name="Papp V."/>
            <person name="Albert L."/>
            <person name="Andreopoulos W."/>
            <person name="Angelini C."/>
            <person name="Antonin V."/>
            <person name="Barry K.W."/>
            <person name="Bougher N.L."/>
            <person name="Buchanan P."/>
            <person name="Buyck B."/>
            <person name="Bense V."/>
            <person name="Catcheside P."/>
            <person name="Chovatia M."/>
            <person name="Cooper J."/>
            <person name="Damon W."/>
            <person name="Desjardin D."/>
            <person name="Finy P."/>
            <person name="Geml J."/>
            <person name="Haridas S."/>
            <person name="Hughes K."/>
            <person name="Justo A."/>
            <person name="Karasinski D."/>
            <person name="Kautmanova I."/>
            <person name="Kiss B."/>
            <person name="Kocsube S."/>
            <person name="Kotiranta H."/>
            <person name="LaButti K.M."/>
            <person name="Lechner B.E."/>
            <person name="Liimatainen K."/>
            <person name="Lipzen A."/>
            <person name="Lukacs Z."/>
            <person name="Mihaltcheva S."/>
            <person name="Morgado L.N."/>
            <person name="Niskanen T."/>
            <person name="Noordeloos M.E."/>
            <person name="Ohm R.A."/>
            <person name="Ortiz-Santana B."/>
            <person name="Ovrebo C."/>
            <person name="Racz N."/>
            <person name="Riley R."/>
            <person name="Savchenko A."/>
            <person name="Shiryaev A."/>
            <person name="Soop K."/>
            <person name="Spirin V."/>
            <person name="Szebenyi C."/>
            <person name="Tomsovsky M."/>
            <person name="Tulloss R.E."/>
            <person name="Uehling J."/>
            <person name="Grigoriev I.V."/>
            <person name="Vagvolgyi C."/>
            <person name="Papp T."/>
            <person name="Martin F.M."/>
            <person name="Miettinen O."/>
            <person name="Hibbett D.S."/>
            <person name="Nagy L.G."/>
        </authorList>
    </citation>
    <scope>NUCLEOTIDE SEQUENCE [LARGE SCALE GENOMIC DNA]</scope>
    <source>
        <strain evidence="3 4">FP101781</strain>
    </source>
</reference>
<dbReference type="Proteomes" id="UP000298030">
    <property type="component" value="Unassembled WGS sequence"/>
</dbReference>
<feature type="compositionally biased region" description="Basic and acidic residues" evidence="2">
    <location>
        <begin position="66"/>
        <end position="81"/>
    </location>
</feature>
<evidence type="ECO:0000313" key="4">
    <source>
        <dbReference type="Proteomes" id="UP000298030"/>
    </source>
</evidence>
<feature type="compositionally biased region" description="Basic and acidic residues" evidence="2">
    <location>
        <begin position="139"/>
        <end position="150"/>
    </location>
</feature>
<dbReference type="Pfam" id="PF09810">
    <property type="entry name" value="Exo5"/>
    <property type="match status" value="3"/>
</dbReference>
<keyword evidence="4" id="KW-1185">Reference proteome</keyword>
<dbReference type="GO" id="GO:0005634">
    <property type="term" value="C:nucleus"/>
    <property type="evidence" value="ECO:0007669"/>
    <property type="project" value="TreeGrafter"/>
</dbReference>
<accession>A0A4Y7TX50</accession>
<dbReference type="GO" id="GO:0036297">
    <property type="term" value="P:interstrand cross-link repair"/>
    <property type="evidence" value="ECO:0007669"/>
    <property type="project" value="TreeGrafter"/>
</dbReference>
<protein>
    <recommendedName>
        <fullName evidence="5">Exonuclease V</fullName>
    </recommendedName>
</protein>
<name>A0A4Y7TX50_COPMI</name>
<feature type="region of interest" description="Disordered" evidence="2">
    <location>
        <begin position="44"/>
        <end position="90"/>
    </location>
</feature>
<feature type="compositionally biased region" description="Low complexity" evidence="2">
    <location>
        <begin position="53"/>
        <end position="65"/>
    </location>
</feature>
<comment type="caution">
    <text evidence="3">The sequence shown here is derived from an EMBL/GenBank/DDBJ whole genome shotgun (WGS) entry which is preliminary data.</text>
</comment>
<dbReference type="PANTHER" id="PTHR14464">
    <property type="entry name" value="EXONUCLEASE V"/>
    <property type="match status" value="1"/>
</dbReference>
<evidence type="ECO:0000256" key="2">
    <source>
        <dbReference type="SAM" id="MobiDB-lite"/>
    </source>
</evidence>
<comment type="similarity">
    <text evidence="1">Belongs to the EXO5 family.</text>
</comment>
<dbReference type="GO" id="GO:0045145">
    <property type="term" value="F:single-stranded DNA 5'-3' DNA exonuclease activity"/>
    <property type="evidence" value="ECO:0007669"/>
    <property type="project" value="InterPro"/>
</dbReference>
<feature type="compositionally biased region" description="Pro residues" evidence="2">
    <location>
        <begin position="650"/>
        <end position="665"/>
    </location>
</feature>
<dbReference type="PANTHER" id="PTHR14464:SF4">
    <property type="entry name" value="EXONUCLEASE V"/>
    <property type="match status" value="1"/>
</dbReference>